<dbReference type="GO" id="GO:0006352">
    <property type="term" value="P:DNA-templated transcription initiation"/>
    <property type="evidence" value="ECO:0007669"/>
    <property type="project" value="InterPro"/>
</dbReference>
<dbReference type="GO" id="GO:0016987">
    <property type="term" value="F:sigma factor activity"/>
    <property type="evidence" value="ECO:0007669"/>
    <property type="project" value="UniProtKB-KW"/>
</dbReference>
<dbReference type="InterPro" id="IPR014284">
    <property type="entry name" value="RNA_pol_sigma-70_dom"/>
</dbReference>
<reference evidence="8 9" key="1">
    <citation type="submission" date="2016-03" db="EMBL/GenBank/DDBJ databases">
        <title>Draft Genome Assembly of Pseudomonas putida strain CBF10-2.</title>
        <authorList>
            <person name="Iyer R.S."/>
            <person name="Damania A."/>
        </authorList>
    </citation>
    <scope>NUCLEOTIDE SEQUENCE [LARGE SCALE GENOMIC DNA]</scope>
    <source>
        <strain evidence="8 9">CBF10-2</strain>
    </source>
</reference>
<dbReference type="Gene3D" id="1.10.10.10">
    <property type="entry name" value="Winged helix-like DNA-binding domain superfamily/Winged helix DNA-binding domain"/>
    <property type="match status" value="1"/>
</dbReference>
<dbReference type="InterPro" id="IPR013325">
    <property type="entry name" value="RNA_pol_sigma_r2"/>
</dbReference>
<dbReference type="InterPro" id="IPR036388">
    <property type="entry name" value="WH-like_DNA-bd_sf"/>
</dbReference>
<proteinExistence type="inferred from homology"/>
<dbReference type="Proteomes" id="UP000077752">
    <property type="component" value="Unassembled WGS sequence"/>
</dbReference>
<sequence length="167" mass="18794">MADDKLKLYLAHRAALLDYAAPIVGCRSRAEDVVQEAWLRFSRQEEDAAIRHPASYLYRIVRNLSLDLTRRSATEKVQPGGDEILAELPSSSASPEREVSGQNELAAISRALEELPERTRLAFEMHRLGGFTLQQVASHLDVSTSLVHQLVHDALRHCLERLEPDDE</sequence>
<dbReference type="Pfam" id="PF08281">
    <property type="entry name" value="Sigma70_r4_2"/>
    <property type="match status" value="1"/>
</dbReference>
<evidence type="ECO:0000256" key="2">
    <source>
        <dbReference type="ARBA" id="ARBA00023015"/>
    </source>
</evidence>
<evidence type="ECO:0000259" key="7">
    <source>
        <dbReference type="Pfam" id="PF08281"/>
    </source>
</evidence>
<keyword evidence="2" id="KW-0805">Transcription regulation</keyword>
<evidence type="ECO:0000256" key="4">
    <source>
        <dbReference type="ARBA" id="ARBA00023163"/>
    </source>
</evidence>
<protein>
    <submittedName>
        <fullName evidence="8">RNA polymerase subunit sigma-24</fullName>
    </submittedName>
</protein>
<dbReference type="PANTHER" id="PTHR43133:SF63">
    <property type="entry name" value="RNA POLYMERASE SIGMA FACTOR FECI-RELATED"/>
    <property type="match status" value="1"/>
</dbReference>
<evidence type="ECO:0000313" key="8">
    <source>
        <dbReference type="EMBL" id="OAI84656.1"/>
    </source>
</evidence>
<dbReference type="SUPFAM" id="SSF88659">
    <property type="entry name" value="Sigma3 and sigma4 domains of RNA polymerase sigma factors"/>
    <property type="match status" value="1"/>
</dbReference>
<dbReference type="RefSeq" id="WP_009404067.1">
    <property type="nucleotide sequence ID" value="NZ_LUCV01000050.1"/>
</dbReference>
<accession>A0A177S9G2</accession>
<evidence type="ECO:0000256" key="1">
    <source>
        <dbReference type="ARBA" id="ARBA00010641"/>
    </source>
</evidence>
<name>A0A177S9G2_PSEPU</name>
<dbReference type="InterPro" id="IPR007627">
    <property type="entry name" value="RNA_pol_sigma70_r2"/>
</dbReference>
<dbReference type="Pfam" id="PF04542">
    <property type="entry name" value="Sigma70_r2"/>
    <property type="match status" value="1"/>
</dbReference>
<dbReference type="InterPro" id="IPR039425">
    <property type="entry name" value="RNA_pol_sigma-70-like"/>
</dbReference>
<dbReference type="SUPFAM" id="SSF88946">
    <property type="entry name" value="Sigma2 domain of RNA polymerase sigma factors"/>
    <property type="match status" value="1"/>
</dbReference>
<comment type="similarity">
    <text evidence="1">Belongs to the sigma-70 factor family. ECF subfamily.</text>
</comment>
<dbReference type="AlphaFoldDB" id="A0A177S9G2"/>
<evidence type="ECO:0000256" key="3">
    <source>
        <dbReference type="ARBA" id="ARBA00023082"/>
    </source>
</evidence>
<evidence type="ECO:0000259" key="6">
    <source>
        <dbReference type="Pfam" id="PF04542"/>
    </source>
</evidence>
<keyword evidence="4" id="KW-0804">Transcription</keyword>
<keyword evidence="3" id="KW-0731">Sigma factor</keyword>
<dbReference type="CDD" id="cd06171">
    <property type="entry name" value="Sigma70_r4"/>
    <property type="match status" value="1"/>
</dbReference>
<evidence type="ECO:0000256" key="5">
    <source>
        <dbReference type="SAM" id="MobiDB-lite"/>
    </source>
</evidence>
<organism evidence="8 9">
    <name type="scientific">Pseudomonas putida</name>
    <name type="common">Arthrobacter siderocapsulatus</name>
    <dbReference type="NCBI Taxonomy" id="303"/>
    <lineage>
        <taxon>Bacteria</taxon>
        <taxon>Pseudomonadati</taxon>
        <taxon>Pseudomonadota</taxon>
        <taxon>Gammaproteobacteria</taxon>
        <taxon>Pseudomonadales</taxon>
        <taxon>Pseudomonadaceae</taxon>
        <taxon>Pseudomonas</taxon>
    </lineage>
</organism>
<comment type="caution">
    <text evidence="8">The sequence shown here is derived from an EMBL/GenBank/DDBJ whole genome shotgun (WGS) entry which is preliminary data.</text>
</comment>
<dbReference type="Gene3D" id="1.10.1740.10">
    <property type="match status" value="1"/>
</dbReference>
<evidence type="ECO:0000313" key="9">
    <source>
        <dbReference type="Proteomes" id="UP000077752"/>
    </source>
</evidence>
<feature type="domain" description="RNA polymerase sigma factor 70 region 4 type 2" evidence="7">
    <location>
        <begin position="106"/>
        <end position="158"/>
    </location>
</feature>
<gene>
    <name evidence="8" type="ORF">AYO28_26455</name>
</gene>
<dbReference type="EMBL" id="LUCV01000050">
    <property type="protein sequence ID" value="OAI84656.1"/>
    <property type="molecule type" value="Genomic_DNA"/>
</dbReference>
<feature type="domain" description="RNA polymerase sigma-70 region 2" evidence="6">
    <location>
        <begin position="8"/>
        <end position="72"/>
    </location>
</feature>
<dbReference type="InterPro" id="IPR013324">
    <property type="entry name" value="RNA_pol_sigma_r3/r4-like"/>
</dbReference>
<dbReference type="GO" id="GO:0003677">
    <property type="term" value="F:DNA binding"/>
    <property type="evidence" value="ECO:0007669"/>
    <property type="project" value="InterPro"/>
</dbReference>
<feature type="region of interest" description="Disordered" evidence="5">
    <location>
        <begin position="77"/>
        <end position="98"/>
    </location>
</feature>
<dbReference type="PANTHER" id="PTHR43133">
    <property type="entry name" value="RNA POLYMERASE ECF-TYPE SIGMA FACTO"/>
    <property type="match status" value="1"/>
</dbReference>
<dbReference type="NCBIfam" id="TIGR02937">
    <property type="entry name" value="sigma70-ECF"/>
    <property type="match status" value="1"/>
</dbReference>
<dbReference type="InterPro" id="IPR013249">
    <property type="entry name" value="RNA_pol_sigma70_r4_t2"/>
</dbReference>